<sequence length="127" mass="14093">MPTPVIQPVADRLLDLSRGGHLTREQLIQLRTGGRGAQARPIGPVGALAASARSFKSRRSSIGYQQGPSEKYHEEEYRRLSDDRPSSRNPRKRLQNRGCPIGKVLYMMIVNLPLDEEMAAAQAALRS</sequence>
<feature type="compositionally biased region" description="Basic and acidic residues" evidence="1">
    <location>
        <begin position="70"/>
        <end position="86"/>
    </location>
</feature>
<keyword evidence="3" id="KW-1185">Reference proteome</keyword>
<organism evidence="2 3">
    <name type="scientific">Aspergillus leporis</name>
    <dbReference type="NCBI Taxonomy" id="41062"/>
    <lineage>
        <taxon>Eukaryota</taxon>
        <taxon>Fungi</taxon>
        <taxon>Dikarya</taxon>
        <taxon>Ascomycota</taxon>
        <taxon>Pezizomycotina</taxon>
        <taxon>Eurotiomycetes</taxon>
        <taxon>Eurotiomycetidae</taxon>
        <taxon>Eurotiales</taxon>
        <taxon>Aspergillaceae</taxon>
        <taxon>Aspergillus</taxon>
        <taxon>Aspergillus subgen. Circumdati</taxon>
    </lineage>
</organism>
<evidence type="ECO:0000256" key="1">
    <source>
        <dbReference type="SAM" id="MobiDB-lite"/>
    </source>
</evidence>
<reference evidence="2 3" key="1">
    <citation type="submission" date="2019-04" db="EMBL/GenBank/DDBJ databases">
        <title>Friends and foes A comparative genomics study of 23 Aspergillus species from section Flavi.</title>
        <authorList>
            <consortium name="DOE Joint Genome Institute"/>
            <person name="Kjaerbolling I."/>
            <person name="Vesth T."/>
            <person name="Frisvad J.C."/>
            <person name="Nybo J.L."/>
            <person name="Theobald S."/>
            <person name="Kildgaard S."/>
            <person name="Isbrandt T."/>
            <person name="Kuo A."/>
            <person name="Sato A."/>
            <person name="Lyhne E.K."/>
            <person name="Kogle M.E."/>
            <person name="Wiebenga A."/>
            <person name="Kun R.S."/>
            <person name="Lubbers R.J."/>
            <person name="Makela M.R."/>
            <person name="Barry K."/>
            <person name="Chovatia M."/>
            <person name="Clum A."/>
            <person name="Daum C."/>
            <person name="Haridas S."/>
            <person name="He G."/>
            <person name="LaButti K."/>
            <person name="Lipzen A."/>
            <person name="Mondo S."/>
            <person name="Riley R."/>
            <person name="Salamov A."/>
            <person name="Simmons B.A."/>
            <person name="Magnuson J.K."/>
            <person name="Henrissat B."/>
            <person name="Mortensen U.H."/>
            <person name="Larsen T.O."/>
            <person name="Devries R.P."/>
            <person name="Grigoriev I.V."/>
            <person name="Machida M."/>
            <person name="Baker S.E."/>
            <person name="Andersen M.R."/>
        </authorList>
    </citation>
    <scope>NUCLEOTIDE SEQUENCE [LARGE SCALE GENOMIC DNA]</scope>
    <source>
        <strain evidence="2 3">CBS 151.66</strain>
    </source>
</reference>
<name>A0A5N5WKT7_9EURO</name>
<accession>A0A5N5WKT7</accession>
<dbReference type="Proteomes" id="UP000326565">
    <property type="component" value="Unassembled WGS sequence"/>
</dbReference>
<protein>
    <submittedName>
        <fullName evidence="2">Uncharacterized protein</fullName>
    </submittedName>
</protein>
<evidence type="ECO:0000313" key="3">
    <source>
        <dbReference type="Proteomes" id="UP000326565"/>
    </source>
</evidence>
<dbReference type="EMBL" id="ML732431">
    <property type="protein sequence ID" value="KAB8067924.1"/>
    <property type="molecule type" value="Genomic_DNA"/>
</dbReference>
<feature type="region of interest" description="Disordered" evidence="1">
    <location>
        <begin position="54"/>
        <end position="97"/>
    </location>
</feature>
<proteinExistence type="predicted"/>
<evidence type="ECO:0000313" key="2">
    <source>
        <dbReference type="EMBL" id="KAB8067924.1"/>
    </source>
</evidence>
<dbReference type="AlphaFoldDB" id="A0A5N5WKT7"/>
<gene>
    <name evidence="2" type="ORF">BDV29DRAFT_162873</name>
</gene>